<evidence type="ECO:0000313" key="3">
    <source>
        <dbReference type="Proteomes" id="UP000066049"/>
    </source>
</evidence>
<evidence type="ECO:0000313" key="2">
    <source>
        <dbReference type="EMBL" id="ALF48074.1"/>
    </source>
</evidence>
<reference evidence="3" key="1">
    <citation type="submission" date="2015-08" db="EMBL/GenBank/DDBJ databases">
        <title>Comparative genomics of the Campylobacter concisus group.</title>
        <authorList>
            <person name="Miller W.G."/>
            <person name="Yee E."/>
            <person name="Chapman M.H."/>
            <person name="Huynh S."/>
            <person name="Bono J.L."/>
            <person name="On S.L.W."/>
            <person name="St Leger J."/>
            <person name="Foster G."/>
            <person name="Parker C.T."/>
        </authorList>
    </citation>
    <scope>NUCLEOTIDE SEQUENCE [LARGE SCALE GENOMIC DNA]</scope>
    <source>
        <strain evidence="3">ATCC 33237</strain>
    </source>
</reference>
<keyword evidence="1" id="KW-0175">Coiled coil</keyword>
<proteinExistence type="predicted"/>
<protein>
    <submittedName>
        <fullName evidence="2">Uncharacterized protein</fullName>
    </submittedName>
</protein>
<dbReference type="EMBL" id="CP012541">
    <property type="protein sequence ID" value="ALF48074.1"/>
    <property type="molecule type" value="Genomic_DNA"/>
</dbReference>
<dbReference type="RefSeq" id="WP_054197011.1">
    <property type="nucleotide sequence ID" value="NZ_CABMKQ010000042.1"/>
</dbReference>
<dbReference type="PATRIC" id="fig|199.248.peg.1469"/>
<organism evidence="2 3">
    <name type="scientific">Campylobacter concisus</name>
    <dbReference type="NCBI Taxonomy" id="199"/>
    <lineage>
        <taxon>Bacteria</taxon>
        <taxon>Pseudomonadati</taxon>
        <taxon>Campylobacterota</taxon>
        <taxon>Epsilonproteobacteria</taxon>
        <taxon>Campylobacterales</taxon>
        <taxon>Campylobacteraceae</taxon>
        <taxon>Campylobacter</taxon>
    </lineage>
</organism>
<dbReference type="Proteomes" id="UP000066049">
    <property type="component" value="Chromosome"/>
</dbReference>
<dbReference type="AlphaFoldDB" id="A0A0M4TC89"/>
<dbReference type="GeneID" id="28663101"/>
<sequence>MIIYDENLKISAITQDSLELLGFDSLDDFLLQYKDISELVITSQESTNYSFLEFLQNTKDNSARVNLKRKDGGAILLEARLQNAILKNGEKFFIVLLEKQDIINNQNLIAAVKVKPTLRLPVFKLNAWYLFDTQTQSLIDDSWFETSLKILNLNKKDFASYLNIFLHNAREILIQIQSAIIAKDEIMLKKYVDEIREAALNLKLNNLANELNALLDNNQNGKMKEMSLFTKRLIEIENIVKKYSKKSINEK</sequence>
<dbReference type="KEGG" id="ccoc:CCON33237_1422"/>
<feature type="coiled-coil region" evidence="1">
    <location>
        <begin position="197"/>
        <end position="224"/>
    </location>
</feature>
<name>A0A0M4TC89_9BACT</name>
<accession>A0A0M4TC89</accession>
<gene>
    <name evidence="2" type="ORF">CCON33237_1422</name>
</gene>
<evidence type="ECO:0000256" key="1">
    <source>
        <dbReference type="SAM" id="Coils"/>
    </source>
</evidence>